<dbReference type="AlphaFoldDB" id="A0A9P4GI69"/>
<name>A0A9P4GI69_9PLEO</name>
<dbReference type="OrthoDB" id="432970at2759"/>
<protein>
    <recommendedName>
        <fullName evidence="5">MYND-type domain-containing protein</fullName>
    </recommendedName>
</protein>
<feature type="domain" description="MYND-type" evidence="5">
    <location>
        <begin position="9"/>
        <end position="45"/>
    </location>
</feature>
<dbReference type="GO" id="GO:0008270">
    <property type="term" value="F:zinc ion binding"/>
    <property type="evidence" value="ECO:0007669"/>
    <property type="project" value="UniProtKB-KW"/>
</dbReference>
<reference evidence="6" key="1">
    <citation type="submission" date="2020-01" db="EMBL/GenBank/DDBJ databases">
        <authorList>
            <consortium name="DOE Joint Genome Institute"/>
            <person name="Haridas S."/>
            <person name="Albert R."/>
            <person name="Binder M."/>
            <person name="Bloem J."/>
            <person name="Labutti K."/>
            <person name="Salamov A."/>
            <person name="Andreopoulos B."/>
            <person name="Baker S.E."/>
            <person name="Barry K."/>
            <person name="Bills G."/>
            <person name="Bluhm B.H."/>
            <person name="Cannon C."/>
            <person name="Castanera R."/>
            <person name="Culley D.E."/>
            <person name="Daum C."/>
            <person name="Ezra D."/>
            <person name="Gonzalez J.B."/>
            <person name="Henrissat B."/>
            <person name="Kuo A."/>
            <person name="Liang C."/>
            <person name="Lipzen A."/>
            <person name="Lutzoni F."/>
            <person name="Magnuson J."/>
            <person name="Mondo S."/>
            <person name="Nolan M."/>
            <person name="Ohm R."/>
            <person name="Pangilinan J."/>
            <person name="Park H.-J."/>
            <person name="Ramirez L."/>
            <person name="Alfaro M."/>
            <person name="Sun H."/>
            <person name="Tritt A."/>
            <person name="Yoshinaga Y."/>
            <person name="Zwiers L.-H."/>
            <person name="Turgeon B.G."/>
            <person name="Goodwin S.B."/>
            <person name="Spatafora J.W."/>
            <person name="Crous P.W."/>
            <person name="Grigoriev I.V."/>
        </authorList>
    </citation>
    <scope>NUCLEOTIDE SEQUENCE</scope>
    <source>
        <strain evidence="6">CBS 394.84</strain>
    </source>
</reference>
<gene>
    <name evidence="6" type="ORF">K460DRAFT_386407</name>
</gene>
<dbReference type="SUPFAM" id="SSF144232">
    <property type="entry name" value="HIT/MYND zinc finger-like"/>
    <property type="match status" value="1"/>
</dbReference>
<keyword evidence="7" id="KW-1185">Reference proteome</keyword>
<evidence type="ECO:0000256" key="1">
    <source>
        <dbReference type="ARBA" id="ARBA00022723"/>
    </source>
</evidence>
<dbReference type="InterPro" id="IPR002893">
    <property type="entry name" value="Znf_MYND"/>
</dbReference>
<dbReference type="Gene3D" id="6.10.140.2220">
    <property type="match status" value="1"/>
</dbReference>
<dbReference type="RefSeq" id="XP_040788608.1">
    <property type="nucleotide sequence ID" value="XM_040935592.1"/>
</dbReference>
<evidence type="ECO:0000313" key="6">
    <source>
        <dbReference type="EMBL" id="KAF1846045.1"/>
    </source>
</evidence>
<dbReference type="PROSITE" id="PS01360">
    <property type="entry name" value="ZF_MYND_1"/>
    <property type="match status" value="1"/>
</dbReference>
<keyword evidence="3" id="KW-0862">Zinc</keyword>
<evidence type="ECO:0000256" key="3">
    <source>
        <dbReference type="ARBA" id="ARBA00022833"/>
    </source>
</evidence>
<keyword evidence="1" id="KW-0479">Metal-binding</keyword>
<dbReference type="GeneID" id="63852843"/>
<evidence type="ECO:0000259" key="5">
    <source>
        <dbReference type="PROSITE" id="PS50865"/>
    </source>
</evidence>
<dbReference type="EMBL" id="ML976616">
    <property type="protein sequence ID" value="KAF1846045.1"/>
    <property type="molecule type" value="Genomic_DNA"/>
</dbReference>
<evidence type="ECO:0000256" key="4">
    <source>
        <dbReference type="PROSITE-ProRule" id="PRU00134"/>
    </source>
</evidence>
<dbReference type="Pfam" id="PF01753">
    <property type="entry name" value="zf-MYND"/>
    <property type="match status" value="1"/>
</dbReference>
<proteinExistence type="predicted"/>
<dbReference type="PROSITE" id="PS50865">
    <property type="entry name" value="ZF_MYND_2"/>
    <property type="match status" value="1"/>
</dbReference>
<sequence length="337" mass="37854">MAPEPPTKCSTCGDPATNKCGACKTAYYCTKDCQNKDWSKHKVHCKDPFEKPLALAADLIQAAWLNFRENTWDTPIERVEVKEDELITYDGDQWAKSGQFVKFPNDLMPNDSVKAGVLCNMMCNEPLAYLYNFISILISALPIEIHEVAVKLKKPPRKNTAVHPGGFRQPNWPDYSHFLLRLTSKKSGKMWYIDITGGQYGLCQSFWRVKEFDQRYVDTIQGVSLFGKNKAYIKACSKANATMHLIYGSSLDAAAVLDQAMHRWIKENGITCYGIISANEMEHSIHKEKLLSTLDTALKEFVAKADYSNDIRAARQGPGDTPCFYASSSPPRPSAEC</sequence>
<organism evidence="6 7">
    <name type="scientific">Cucurbitaria berberidis CBS 394.84</name>
    <dbReference type="NCBI Taxonomy" id="1168544"/>
    <lineage>
        <taxon>Eukaryota</taxon>
        <taxon>Fungi</taxon>
        <taxon>Dikarya</taxon>
        <taxon>Ascomycota</taxon>
        <taxon>Pezizomycotina</taxon>
        <taxon>Dothideomycetes</taxon>
        <taxon>Pleosporomycetidae</taxon>
        <taxon>Pleosporales</taxon>
        <taxon>Pleosporineae</taxon>
        <taxon>Cucurbitariaceae</taxon>
        <taxon>Cucurbitaria</taxon>
    </lineage>
</organism>
<comment type="caution">
    <text evidence="6">The sequence shown here is derived from an EMBL/GenBank/DDBJ whole genome shotgun (WGS) entry which is preliminary data.</text>
</comment>
<accession>A0A9P4GI69</accession>
<keyword evidence="2 4" id="KW-0863">Zinc-finger</keyword>
<dbReference type="Proteomes" id="UP000800039">
    <property type="component" value="Unassembled WGS sequence"/>
</dbReference>
<evidence type="ECO:0000256" key="2">
    <source>
        <dbReference type="ARBA" id="ARBA00022771"/>
    </source>
</evidence>
<evidence type="ECO:0000313" key="7">
    <source>
        <dbReference type="Proteomes" id="UP000800039"/>
    </source>
</evidence>